<keyword evidence="13" id="KW-0032">Aminotransferase</keyword>
<dbReference type="InterPro" id="IPR043131">
    <property type="entry name" value="BCAT-like_N"/>
</dbReference>
<evidence type="ECO:0000256" key="3">
    <source>
        <dbReference type="ARBA" id="ARBA00004931"/>
    </source>
</evidence>
<dbReference type="InterPro" id="IPR001544">
    <property type="entry name" value="Aminotrans_IV"/>
</dbReference>
<dbReference type="InterPro" id="IPR018300">
    <property type="entry name" value="Aminotrans_IV_CS"/>
</dbReference>
<dbReference type="GO" id="GO:0008483">
    <property type="term" value="F:transaminase activity"/>
    <property type="evidence" value="ECO:0007669"/>
    <property type="project" value="UniProtKB-KW"/>
</dbReference>
<proteinExistence type="inferred from homology"/>
<comment type="pathway">
    <text evidence="4">Amino-acid biosynthesis; L-leucine biosynthesis; L-leucine from 3-methyl-2-oxobutanoate: step 4/4.</text>
</comment>
<dbReference type="Pfam" id="PF01063">
    <property type="entry name" value="Aminotran_4"/>
    <property type="match status" value="1"/>
</dbReference>
<protein>
    <recommendedName>
        <fullName evidence="6">branched-chain-amino-acid transaminase</fullName>
        <ecNumber evidence="6">2.6.1.42</ecNumber>
    </recommendedName>
</protein>
<evidence type="ECO:0000256" key="5">
    <source>
        <dbReference type="ARBA" id="ARBA00009320"/>
    </source>
</evidence>
<comment type="catalytic activity">
    <reaction evidence="8">
        <text>L-valine + 2-oxoglutarate = 3-methyl-2-oxobutanoate + L-glutamate</text>
        <dbReference type="Rhea" id="RHEA:24813"/>
        <dbReference type="ChEBI" id="CHEBI:11851"/>
        <dbReference type="ChEBI" id="CHEBI:16810"/>
        <dbReference type="ChEBI" id="CHEBI:29985"/>
        <dbReference type="ChEBI" id="CHEBI:57762"/>
        <dbReference type="EC" id="2.6.1.42"/>
    </reaction>
</comment>
<keyword evidence="13" id="KW-0808">Transferase</keyword>
<dbReference type="InterPro" id="IPR036038">
    <property type="entry name" value="Aminotransferase-like"/>
</dbReference>
<dbReference type="SUPFAM" id="SSF56752">
    <property type="entry name" value="D-aminoacid aminotransferase-like PLP-dependent enzymes"/>
    <property type="match status" value="1"/>
</dbReference>
<evidence type="ECO:0000256" key="4">
    <source>
        <dbReference type="ARBA" id="ARBA00005072"/>
    </source>
</evidence>
<organism evidence="13 14">
    <name type="scientific">Shiella aurantiaca</name>
    <dbReference type="NCBI Taxonomy" id="3058365"/>
    <lineage>
        <taxon>Bacteria</taxon>
        <taxon>Pseudomonadati</taxon>
        <taxon>Bacteroidota</taxon>
        <taxon>Cytophagia</taxon>
        <taxon>Cytophagales</taxon>
        <taxon>Shiellaceae</taxon>
        <taxon>Shiella</taxon>
    </lineage>
</organism>
<evidence type="ECO:0000256" key="11">
    <source>
        <dbReference type="RuleBase" id="RU004106"/>
    </source>
</evidence>
<evidence type="ECO:0000256" key="10">
    <source>
        <dbReference type="ARBA" id="ARBA00049229"/>
    </source>
</evidence>
<comment type="catalytic activity">
    <reaction evidence="9">
        <text>L-isoleucine + 2-oxoglutarate = (S)-3-methyl-2-oxopentanoate + L-glutamate</text>
        <dbReference type="Rhea" id="RHEA:24801"/>
        <dbReference type="ChEBI" id="CHEBI:16810"/>
        <dbReference type="ChEBI" id="CHEBI:29985"/>
        <dbReference type="ChEBI" id="CHEBI:35146"/>
        <dbReference type="ChEBI" id="CHEBI:58045"/>
        <dbReference type="EC" id="2.6.1.42"/>
    </reaction>
</comment>
<evidence type="ECO:0000256" key="1">
    <source>
        <dbReference type="ARBA" id="ARBA00001933"/>
    </source>
</evidence>
<comment type="pathway">
    <text evidence="2">Amino-acid biosynthesis; L-isoleucine biosynthesis; L-isoleucine from 2-oxobutanoate: step 4/4.</text>
</comment>
<keyword evidence="14" id="KW-1185">Reference proteome</keyword>
<evidence type="ECO:0000256" key="9">
    <source>
        <dbReference type="ARBA" id="ARBA00048798"/>
    </source>
</evidence>
<dbReference type="PROSITE" id="PS00770">
    <property type="entry name" value="AA_TRANSFER_CLASS_4"/>
    <property type="match status" value="1"/>
</dbReference>
<comment type="cofactor">
    <cofactor evidence="1 12">
        <name>pyridoxal 5'-phosphate</name>
        <dbReference type="ChEBI" id="CHEBI:597326"/>
    </cofactor>
</comment>
<dbReference type="Proteomes" id="UP001168552">
    <property type="component" value="Unassembled WGS sequence"/>
</dbReference>
<dbReference type="EC" id="2.6.1.42" evidence="6"/>
<comment type="pathway">
    <text evidence="3">Amino-acid biosynthesis; L-valine biosynthesis; L-valine from pyruvate: step 4/4.</text>
</comment>
<accession>A0ABT8F8F4</accession>
<name>A0ABT8F8F4_9BACT</name>
<evidence type="ECO:0000256" key="2">
    <source>
        <dbReference type="ARBA" id="ARBA00004824"/>
    </source>
</evidence>
<comment type="similarity">
    <text evidence="5 11">Belongs to the class-IV pyridoxal-phosphate-dependent aminotransferase family.</text>
</comment>
<comment type="caution">
    <text evidence="13">The sequence shown here is derived from an EMBL/GenBank/DDBJ whole genome shotgun (WGS) entry which is preliminary data.</text>
</comment>
<dbReference type="Gene3D" id="3.30.470.10">
    <property type="match status" value="1"/>
</dbReference>
<keyword evidence="7 12" id="KW-0663">Pyridoxal phosphate</keyword>
<evidence type="ECO:0000256" key="8">
    <source>
        <dbReference type="ARBA" id="ARBA00048212"/>
    </source>
</evidence>
<evidence type="ECO:0000256" key="12">
    <source>
        <dbReference type="RuleBase" id="RU004516"/>
    </source>
</evidence>
<dbReference type="RefSeq" id="WP_320005192.1">
    <property type="nucleotide sequence ID" value="NZ_JAUHJS010000007.1"/>
</dbReference>
<dbReference type="InterPro" id="IPR050571">
    <property type="entry name" value="Class-IV_PLP-Dep_Aminotrnsfr"/>
</dbReference>
<dbReference type="PANTHER" id="PTHR42743">
    <property type="entry name" value="AMINO-ACID AMINOTRANSFERASE"/>
    <property type="match status" value="1"/>
</dbReference>
<dbReference type="PANTHER" id="PTHR42743:SF11">
    <property type="entry name" value="AMINODEOXYCHORISMATE LYASE"/>
    <property type="match status" value="1"/>
</dbReference>
<dbReference type="EMBL" id="JAUHJS010000007">
    <property type="protein sequence ID" value="MDN4166654.1"/>
    <property type="molecule type" value="Genomic_DNA"/>
</dbReference>
<evidence type="ECO:0000313" key="13">
    <source>
        <dbReference type="EMBL" id="MDN4166654.1"/>
    </source>
</evidence>
<sequence>MSVLFNGKIHSGPLPIQGNDRALLYGDGFFETLVTDKGKIYFEHLHWERMKRTAEALQLEMPRELNPSSLHEKVKTLLEDNGLYQKARLRITIWRKEGGLYTPHTKASHYCIRADAFNIDRVVKDKVGFAETCYIYPHRLSAFKTTNCLPYIHAGLEKESRGLDELILLNDKGEVCEASSSNLFWYARNAFFTPSLETGCIAGVRREALLQQLKTQKKTVMEGRFQKEELLQAEYIFTSNVMGLFPILTIEGQRFASPNLSNLLID</sequence>
<dbReference type="InterPro" id="IPR043132">
    <property type="entry name" value="BCAT-like_C"/>
</dbReference>
<reference evidence="13" key="1">
    <citation type="submission" date="2023-06" db="EMBL/GenBank/DDBJ databases">
        <title>Cytophagales bacterium Strain LB-30, isolated from soil.</title>
        <authorList>
            <person name="Liu B."/>
        </authorList>
    </citation>
    <scope>NUCLEOTIDE SEQUENCE</scope>
    <source>
        <strain evidence="13">LB-30</strain>
    </source>
</reference>
<evidence type="ECO:0000256" key="7">
    <source>
        <dbReference type="ARBA" id="ARBA00022898"/>
    </source>
</evidence>
<evidence type="ECO:0000313" key="14">
    <source>
        <dbReference type="Proteomes" id="UP001168552"/>
    </source>
</evidence>
<dbReference type="Gene3D" id="3.20.10.10">
    <property type="entry name" value="D-amino Acid Aminotransferase, subunit A, domain 2"/>
    <property type="match status" value="1"/>
</dbReference>
<comment type="catalytic activity">
    <reaction evidence="10">
        <text>L-leucine + 2-oxoglutarate = 4-methyl-2-oxopentanoate + L-glutamate</text>
        <dbReference type="Rhea" id="RHEA:18321"/>
        <dbReference type="ChEBI" id="CHEBI:16810"/>
        <dbReference type="ChEBI" id="CHEBI:17865"/>
        <dbReference type="ChEBI" id="CHEBI:29985"/>
        <dbReference type="ChEBI" id="CHEBI:57427"/>
        <dbReference type="EC" id="2.6.1.42"/>
    </reaction>
</comment>
<gene>
    <name evidence="13" type="ORF">QWY31_14180</name>
</gene>
<evidence type="ECO:0000256" key="6">
    <source>
        <dbReference type="ARBA" id="ARBA00013053"/>
    </source>
</evidence>